<sequence length="422" mass="47253">MDFVLVFPLILALLFTGQCYTEDTGQKENSCYQECPSGYYKVANCAHPASNVICAKCGDGTYTAVANTRLNCLRCDVCNSYEEIKKNCSFNSNVECRCKEGYYDSSPKSGHTRINCKKCPCEPCKEPSDKKRNCQPCQSCLDIPECKMECTSAFPNSTDLSTSATTSASPAATTTTASSNTSDPTMDPVPLNLNEMPWLFLVALLVAFLVFLLLLLLFARNPFRYPNCLCWSAKKDLKLPVEQPKFNEQSSHQGSSPNTLTFNISEETPMMTCSQSPATPQHPAHIASLLSDHKAVRQNEQSEHWPAVVLYAIIKEVPLRRWKEFLRLLSVADQQLERVELESGLGLGSIEMQYQMLRLWSQRSSASMNDIFSALHYMDLSGCAQLLQESMEKLQWRPELKQGFTACRSYTDHGFNGAMQDT</sequence>
<evidence type="ECO:0000256" key="2">
    <source>
        <dbReference type="ARBA" id="ARBA00022729"/>
    </source>
</evidence>
<comment type="caution">
    <text evidence="12">The sequence shown here is derived from an EMBL/GenBank/DDBJ whole genome shotgun (WGS) entry which is preliminary data.</text>
</comment>
<evidence type="ECO:0000256" key="4">
    <source>
        <dbReference type="ARBA" id="ARBA00023157"/>
    </source>
</evidence>
<dbReference type="GO" id="GO:0005886">
    <property type="term" value="C:plasma membrane"/>
    <property type="evidence" value="ECO:0007669"/>
    <property type="project" value="TreeGrafter"/>
</dbReference>
<keyword evidence="3" id="KW-0677">Repeat</keyword>
<dbReference type="InterPro" id="IPR001368">
    <property type="entry name" value="TNFR/NGFR_Cys_rich_reg"/>
</dbReference>
<feature type="disulfide bond" evidence="6">
    <location>
        <begin position="78"/>
        <end position="96"/>
    </location>
</feature>
<evidence type="ECO:0000256" key="8">
    <source>
        <dbReference type="SAM" id="Phobius"/>
    </source>
</evidence>
<dbReference type="GO" id="GO:0007165">
    <property type="term" value="P:signal transduction"/>
    <property type="evidence" value="ECO:0007669"/>
    <property type="project" value="InterPro"/>
</dbReference>
<feature type="chain" id="PRO_5025445232" description="Death domain-containing protein" evidence="9">
    <location>
        <begin position="22"/>
        <end position="422"/>
    </location>
</feature>
<evidence type="ECO:0000259" key="11">
    <source>
        <dbReference type="PROSITE" id="PS50050"/>
    </source>
</evidence>
<evidence type="ECO:0000313" key="13">
    <source>
        <dbReference type="Proteomes" id="UP000465112"/>
    </source>
</evidence>
<evidence type="ECO:0000256" key="3">
    <source>
        <dbReference type="ARBA" id="ARBA00022737"/>
    </source>
</evidence>
<accession>A0A6A5EN09</accession>
<feature type="domain" description="TNFR-Cys" evidence="11">
    <location>
        <begin position="56"/>
        <end position="96"/>
    </location>
</feature>
<name>A0A6A5EN09_PERFL</name>
<dbReference type="InterPro" id="IPR000488">
    <property type="entry name" value="Death_dom"/>
</dbReference>
<keyword evidence="2 9" id="KW-0732">Signal</keyword>
<feature type="region of interest" description="Disordered" evidence="7">
    <location>
        <begin position="160"/>
        <end position="184"/>
    </location>
</feature>
<feature type="repeat" description="TNFR-Cys" evidence="6">
    <location>
        <begin position="56"/>
        <end position="96"/>
    </location>
</feature>
<feature type="disulfide bond" evidence="6">
    <location>
        <begin position="75"/>
        <end position="88"/>
    </location>
</feature>
<dbReference type="OrthoDB" id="9940478at2759"/>
<feature type="transmembrane region" description="Helical" evidence="8">
    <location>
        <begin position="198"/>
        <end position="219"/>
    </location>
</feature>
<keyword evidence="1" id="KW-0053">Apoptosis</keyword>
<dbReference type="SMART" id="SM00208">
    <property type="entry name" value="TNFR"/>
    <property type="match status" value="1"/>
</dbReference>
<evidence type="ECO:0000259" key="10">
    <source>
        <dbReference type="PROSITE" id="PS50017"/>
    </source>
</evidence>
<feature type="signal peptide" evidence="9">
    <location>
        <begin position="1"/>
        <end position="21"/>
    </location>
</feature>
<feature type="disulfide bond" evidence="6">
    <location>
        <begin position="57"/>
        <end position="72"/>
    </location>
</feature>
<dbReference type="GO" id="GO:0006915">
    <property type="term" value="P:apoptotic process"/>
    <property type="evidence" value="ECO:0007669"/>
    <property type="project" value="UniProtKB-KW"/>
</dbReference>
<keyword evidence="4 6" id="KW-1015">Disulfide bond</keyword>
<protein>
    <recommendedName>
        <fullName evidence="14">Death domain-containing protein</fullName>
    </recommendedName>
</protein>
<dbReference type="EMBL" id="VHII01000005">
    <property type="protein sequence ID" value="KAF1390651.1"/>
    <property type="molecule type" value="Genomic_DNA"/>
</dbReference>
<evidence type="ECO:0000256" key="6">
    <source>
        <dbReference type="PROSITE-ProRule" id="PRU00206"/>
    </source>
</evidence>
<reference evidence="12 13" key="1">
    <citation type="submission" date="2019-06" db="EMBL/GenBank/DDBJ databases">
        <title>A chromosome-scale genome assembly of the European perch, Perca fluviatilis.</title>
        <authorList>
            <person name="Roques C."/>
            <person name="Zahm M."/>
            <person name="Cabau C."/>
            <person name="Klopp C."/>
            <person name="Bouchez O."/>
            <person name="Donnadieu C."/>
            <person name="Kuhl H."/>
            <person name="Gislard M."/>
            <person name="Guendouz S."/>
            <person name="Journot L."/>
            <person name="Haffray P."/>
            <person name="Bestin A."/>
            <person name="Morvezen R."/>
            <person name="Feron R."/>
            <person name="Wen M."/>
            <person name="Jouanno E."/>
            <person name="Herpin A."/>
            <person name="Schartl M."/>
            <person name="Postlethwait J."/>
            <person name="Schaerlinger B."/>
            <person name="Chardard D."/>
            <person name="Lecocq T."/>
            <person name="Poncet C."/>
            <person name="Jaffrelo L."/>
            <person name="Lampietro C."/>
            <person name="Guiguen Y."/>
        </authorList>
    </citation>
    <scope>NUCLEOTIDE SEQUENCE [LARGE SCALE GENOMIC DNA]</scope>
    <source>
        <tissue evidence="12">Blood</tissue>
    </source>
</reference>
<keyword evidence="8" id="KW-0812">Transmembrane</keyword>
<dbReference type="AlphaFoldDB" id="A0A6A5EN09"/>
<keyword evidence="13" id="KW-1185">Reference proteome</keyword>
<dbReference type="SUPFAM" id="SSF47986">
    <property type="entry name" value="DEATH domain"/>
    <property type="match status" value="1"/>
</dbReference>
<dbReference type="Pfam" id="PF00531">
    <property type="entry name" value="Death"/>
    <property type="match status" value="1"/>
</dbReference>
<dbReference type="PROSITE" id="PS50017">
    <property type="entry name" value="DEATH_DOMAIN"/>
    <property type="match status" value="1"/>
</dbReference>
<dbReference type="InterPro" id="IPR011029">
    <property type="entry name" value="DEATH-like_dom_sf"/>
</dbReference>
<evidence type="ECO:0000256" key="5">
    <source>
        <dbReference type="ARBA" id="ARBA00023180"/>
    </source>
</evidence>
<dbReference type="InterPro" id="IPR022329">
    <property type="entry name" value="TNFR_25"/>
</dbReference>
<evidence type="ECO:0000256" key="1">
    <source>
        <dbReference type="ARBA" id="ARBA00022703"/>
    </source>
</evidence>
<feature type="domain" description="Death" evidence="10">
    <location>
        <begin position="307"/>
        <end position="391"/>
    </location>
</feature>
<dbReference type="PROSITE" id="PS50050">
    <property type="entry name" value="TNFR_NGFR_2"/>
    <property type="match status" value="1"/>
</dbReference>
<evidence type="ECO:0000313" key="12">
    <source>
        <dbReference type="EMBL" id="KAF1390651.1"/>
    </source>
</evidence>
<keyword evidence="8" id="KW-1133">Transmembrane helix</keyword>
<gene>
    <name evidence="12" type="ORF">PFLUV_G00060230</name>
</gene>
<dbReference type="PANTHER" id="PTHR47220:SF1">
    <property type="entry name" value="TUMOR NECROSIS FACTOR RECEPTOR SUPERFAMILY MEMBER 25"/>
    <property type="match status" value="1"/>
</dbReference>
<dbReference type="Pfam" id="PF00020">
    <property type="entry name" value="TNFR_c6"/>
    <property type="match status" value="1"/>
</dbReference>
<evidence type="ECO:0000256" key="9">
    <source>
        <dbReference type="SAM" id="SignalP"/>
    </source>
</evidence>
<keyword evidence="8" id="KW-0472">Membrane</keyword>
<organism evidence="12 13">
    <name type="scientific">Perca fluviatilis</name>
    <name type="common">European perch</name>
    <dbReference type="NCBI Taxonomy" id="8168"/>
    <lineage>
        <taxon>Eukaryota</taxon>
        <taxon>Metazoa</taxon>
        <taxon>Chordata</taxon>
        <taxon>Craniata</taxon>
        <taxon>Vertebrata</taxon>
        <taxon>Euteleostomi</taxon>
        <taxon>Actinopterygii</taxon>
        <taxon>Neopterygii</taxon>
        <taxon>Teleostei</taxon>
        <taxon>Neoteleostei</taxon>
        <taxon>Acanthomorphata</taxon>
        <taxon>Eupercaria</taxon>
        <taxon>Perciformes</taxon>
        <taxon>Percoidei</taxon>
        <taxon>Percidae</taxon>
        <taxon>Percinae</taxon>
        <taxon>Perca</taxon>
    </lineage>
</organism>
<keyword evidence="5" id="KW-0325">Glycoprotein</keyword>
<proteinExistence type="predicted"/>
<dbReference type="Proteomes" id="UP000465112">
    <property type="component" value="Chromosome 5"/>
</dbReference>
<evidence type="ECO:0008006" key="14">
    <source>
        <dbReference type="Google" id="ProtNLM"/>
    </source>
</evidence>
<evidence type="ECO:0000256" key="7">
    <source>
        <dbReference type="SAM" id="MobiDB-lite"/>
    </source>
</evidence>
<dbReference type="PANTHER" id="PTHR47220">
    <property type="entry name" value="TUMOR NECROSIS FACTOR RECEPTOR SUPERFAMILY MEMBER 25"/>
    <property type="match status" value="1"/>
</dbReference>
<dbReference type="Gene3D" id="2.10.50.10">
    <property type="entry name" value="Tumor Necrosis Factor Receptor, subunit A, domain 2"/>
    <property type="match status" value="1"/>
</dbReference>
<dbReference type="SUPFAM" id="SSF57586">
    <property type="entry name" value="TNF receptor-like"/>
    <property type="match status" value="2"/>
</dbReference>
<dbReference type="Gene3D" id="1.10.533.10">
    <property type="entry name" value="Death Domain, Fas"/>
    <property type="match status" value="1"/>
</dbReference>